<protein>
    <submittedName>
        <fullName evidence="1">Uncharacterized protein</fullName>
    </submittedName>
</protein>
<comment type="caution">
    <text evidence="1">The sequence shown here is derived from an EMBL/GenBank/DDBJ whole genome shotgun (WGS) entry which is preliminary data.</text>
</comment>
<name>A0A060QLT3_9PROT</name>
<evidence type="ECO:0000313" key="1">
    <source>
        <dbReference type="EMBL" id="CDG40607.1"/>
    </source>
</evidence>
<organism evidence="1 2">
    <name type="scientific">Asaia bogorensis</name>
    <dbReference type="NCBI Taxonomy" id="91915"/>
    <lineage>
        <taxon>Bacteria</taxon>
        <taxon>Pseudomonadati</taxon>
        <taxon>Pseudomonadota</taxon>
        <taxon>Alphaproteobacteria</taxon>
        <taxon>Acetobacterales</taxon>
        <taxon>Acetobacteraceae</taxon>
        <taxon>Asaia</taxon>
    </lineage>
</organism>
<dbReference type="Proteomes" id="UP000027583">
    <property type="component" value="Unassembled WGS sequence"/>
</dbReference>
<accession>A0A060QLT3</accession>
<dbReference type="EMBL" id="CBLX010000021">
    <property type="protein sequence ID" value="CDG40607.1"/>
    <property type="molecule type" value="Genomic_DNA"/>
</dbReference>
<dbReference type="AlphaFoldDB" id="A0A060QLT3"/>
<evidence type="ECO:0000313" key="2">
    <source>
        <dbReference type="Proteomes" id="UP000027583"/>
    </source>
</evidence>
<reference evidence="1 2" key="1">
    <citation type="journal article" date="2014" name="Genome Biol. Evol.">
        <title>Acetic acid bacteria genomes reveal functional traits for adaptation to life in insect guts.</title>
        <authorList>
            <person name="Chouaia B."/>
            <person name="Gaiarsa S."/>
            <person name="Crotti E."/>
            <person name="Comandatore F."/>
            <person name="Degli Esposti M."/>
            <person name="Ricci I."/>
            <person name="Alma A."/>
            <person name="Favia G."/>
            <person name="Bandi C."/>
            <person name="Daffonchio D."/>
        </authorList>
    </citation>
    <scope>NUCLEOTIDE SEQUENCE [LARGE SCALE GENOMIC DNA]</scope>
    <source>
        <strain evidence="1 2">SF2.1</strain>
    </source>
</reference>
<proteinExistence type="predicted"/>
<sequence>MPDHAMSPAKGLMTTRAQSQQMRQLYRVWREQIRKLERRRICLSAGQKRLILRDLRQHYRMLERSCRLLQA</sequence>
<gene>
    <name evidence="1" type="ORF">ASAP_2562</name>
</gene>
<reference evidence="1 2" key="2">
    <citation type="journal article" date="2014" name="PLoS ONE">
        <title>Evolution of mitochondria reconstructed from the energy metabolism of living bacteria.</title>
        <authorList>
            <person name="Degli Esposti M."/>
            <person name="Chouaia B."/>
            <person name="Comandatore F."/>
            <person name="Crotti E."/>
            <person name="Sassera D."/>
            <person name="Lievens P.M."/>
            <person name="Daffonchio D."/>
            <person name="Bandi C."/>
        </authorList>
    </citation>
    <scope>NUCLEOTIDE SEQUENCE [LARGE SCALE GENOMIC DNA]</scope>
    <source>
        <strain evidence="1 2">SF2.1</strain>
    </source>
</reference>